<keyword evidence="1" id="KW-0812">Transmembrane</keyword>
<keyword evidence="1" id="KW-1133">Transmembrane helix</keyword>
<organism evidence="3 4">
    <name type="scientific">Stereum hirsutum (strain FP-91666)</name>
    <name type="common">White-rot fungus</name>
    <dbReference type="NCBI Taxonomy" id="721885"/>
    <lineage>
        <taxon>Eukaryota</taxon>
        <taxon>Fungi</taxon>
        <taxon>Dikarya</taxon>
        <taxon>Basidiomycota</taxon>
        <taxon>Agaricomycotina</taxon>
        <taxon>Agaricomycetes</taxon>
        <taxon>Russulales</taxon>
        <taxon>Stereaceae</taxon>
        <taxon>Stereum</taxon>
    </lineage>
</organism>
<evidence type="ECO:0000313" key="4">
    <source>
        <dbReference type="Proteomes" id="UP000053927"/>
    </source>
</evidence>
<protein>
    <submittedName>
        <fullName evidence="3">Carbohydrate esterase family 9 protein</fullName>
    </submittedName>
</protein>
<accession>R7RWL1</accession>
<keyword evidence="4" id="KW-1185">Reference proteome</keyword>
<name>R7RWL1_STEHR</name>
<dbReference type="PANTHER" id="PTHR43668:SF5">
    <property type="entry name" value="AMIDOHYDROLASE 3 DOMAIN-CONTAINING PROTEIN"/>
    <property type="match status" value="1"/>
</dbReference>
<keyword evidence="1" id="KW-0472">Membrane</keyword>
<reference evidence="4" key="1">
    <citation type="journal article" date="2012" name="Science">
        <title>The Paleozoic origin of enzymatic lignin decomposition reconstructed from 31 fungal genomes.</title>
        <authorList>
            <person name="Floudas D."/>
            <person name="Binder M."/>
            <person name="Riley R."/>
            <person name="Barry K."/>
            <person name="Blanchette R.A."/>
            <person name="Henrissat B."/>
            <person name="Martinez A.T."/>
            <person name="Otillar R."/>
            <person name="Spatafora J.W."/>
            <person name="Yadav J.S."/>
            <person name="Aerts A."/>
            <person name="Benoit I."/>
            <person name="Boyd A."/>
            <person name="Carlson A."/>
            <person name="Copeland A."/>
            <person name="Coutinho P.M."/>
            <person name="de Vries R.P."/>
            <person name="Ferreira P."/>
            <person name="Findley K."/>
            <person name="Foster B."/>
            <person name="Gaskell J."/>
            <person name="Glotzer D."/>
            <person name="Gorecki P."/>
            <person name="Heitman J."/>
            <person name="Hesse C."/>
            <person name="Hori C."/>
            <person name="Igarashi K."/>
            <person name="Jurgens J.A."/>
            <person name="Kallen N."/>
            <person name="Kersten P."/>
            <person name="Kohler A."/>
            <person name="Kuees U."/>
            <person name="Kumar T.K.A."/>
            <person name="Kuo A."/>
            <person name="LaButti K."/>
            <person name="Larrondo L.F."/>
            <person name="Lindquist E."/>
            <person name="Ling A."/>
            <person name="Lombard V."/>
            <person name="Lucas S."/>
            <person name="Lundell T."/>
            <person name="Martin R."/>
            <person name="McLaughlin D.J."/>
            <person name="Morgenstern I."/>
            <person name="Morin E."/>
            <person name="Murat C."/>
            <person name="Nagy L.G."/>
            <person name="Nolan M."/>
            <person name="Ohm R.A."/>
            <person name="Patyshakuliyeva A."/>
            <person name="Rokas A."/>
            <person name="Ruiz-Duenas F.J."/>
            <person name="Sabat G."/>
            <person name="Salamov A."/>
            <person name="Samejima M."/>
            <person name="Schmutz J."/>
            <person name="Slot J.C."/>
            <person name="St John F."/>
            <person name="Stenlid J."/>
            <person name="Sun H."/>
            <person name="Sun S."/>
            <person name="Syed K."/>
            <person name="Tsang A."/>
            <person name="Wiebenga A."/>
            <person name="Young D."/>
            <person name="Pisabarro A."/>
            <person name="Eastwood D.C."/>
            <person name="Martin F."/>
            <person name="Cullen D."/>
            <person name="Grigoriev I.V."/>
            <person name="Hibbett D.S."/>
        </authorList>
    </citation>
    <scope>NUCLEOTIDE SEQUENCE [LARGE SCALE GENOMIC DNA]</scope>
    <source>
        <strain evidence="4">FP-91666</strain>
    </source>
</reference>
<dbReference type="InterPro" id="IPR032466">
    <property type="entry name" value="Metal_Hydrolase"/>
</dbReference>
<dbReference type="Pfam" id="PF01979">
    <property type="entry name" value="Amidohydro_1"/>
    <property type="match status" value="1"/>
</dbReference>
<dbReference type="GO" id="GO:0005737">
    <property type="term" value="C:cytoplasm"/>
    <property type="evidence" value="ECO:0007669"/>
    <property type="project" value="TreeGrafter"/>
</dbReference>
<proteinExistence type="predicted"/>
<dbReference type="GO" id="GO:0006145">
    <property type="term" value="P:purine nucleobase catabolic process"/>
    <property type="evidence" value="ECO:0007669"/>
    <property type="project" value="TreeGrafter"/>
</dbReference>
<dbReference type="GO" id="GO:0004038">
    <property type="term" value="F:allantoinase activity"/>
    <property type="evidence" value="ECO:0007669"/>
    <property type="project" value="TreeGrafter"/>
</dbReference>
<dbReference type="RefSeq" id="XP_007311724.1">
    <property type="nucleotide sequence ID" value="XM_007311662.1"/>
</dbReference>
<dbReference type="Proteomes" id="UP000053927">
    <property type="component" value="Unassembled WGS sequence"/>
</dbReference>
<dbReference type="InterPro" id="IPR006680">
    <property type="entry name" value="Amidohydro-rel"/>
</dbReference>
<evidence type="ECO:0000256" key="1">
    <source>
        <dbReference type="SAM" id="Phobius"/>
    </source>
</evidence>
<dbReference type="OMA" id="PAEIMGM"/>
<dbReference type="PANTHER" id="PTHR43668">
    <property type="entry name" value="ALLANTOINASE"/>
    <property type="match status" value="1"/>
</dbReference>
<gene>
    <name evidence="3" type="ORF">STEHIDRAFT_173229</name>
</gene>
<dbReference type="InterPro" id="IPR011059">
    <property type="entry name" value="Metal-dep_hydrolase_composite"/>
</dbReference>
<sequence length="967" mass="104732">MDKQSLPTVARPVAPRPSRRGRFGALAALLAVFVCLQFLISTTSFYTKTGHLPPHAEHILERCHALYTEPGPSRHFHHRTVSDRFVPGTKPTLLRHARIWTGEQNGTEVVTGDIYLNKGIIQGVGSFGNLLEDGLPPVELEVIDVHGAWVTPGIVDNHSHLGDGPSPALDGAVDDNSIHGITQPWLRSLDGLNTHDDAYELSISGGVTTALVLPGSANAIGGQAFTIKLRKTLERSPTSMLLEPPADINGTYRDPHAPLHWRQMKHACGENPSRVYDGTRMDTFWAFRKAYDTARQLKEKQDAFCHKAHHGDWDSLQSQSFPEDLQWEALVDVLRGRVKVQTHCYEAVDLDDLVRLSNEFEFPVAAVHHAHEAYLVPDVLKQAYGRTPAVAMFATNARYKREAYRGSEFAPRILAENGLRVVMKSDHPVLDSRHLLYEAQQAYYYGLPENLAIAAVTSTPAQVMGLDHRVGYIKQGWDADLVIWDSHPLSLGATPAQVYIDGIPQLDSPYVANKHTAFQATPKVPNFDREKELAIKFEGLPPLSPKKSDVEIVVFTNVGSIYAPLAGKVQELYNNAAQSLTGDIENGIAVVRNGSLECYGQSEGICPLDEFVGDRVQRIDLKGGSIAPGLLSYGSPLGLEDIQGEPSTWDGAIYDPLGGKVPSIVGGDDSVIRAVDGLQFATRDALLAYRAGVTKAITAPTHYGFFGGLGTSFSLGAAHKLEFGAVLQETTALHVTVRHFGSKPSISTQIAALRRMLLTAASSVAADEAPLKSSEQARLFVDVVKGDIPIVIEVYSADIIATLLLLKAEVEAQTGRSIKMTLSGATEAHLLAKEIGEAGVGVIFVSSRPFPTTWEQKRVLPGPPLTKESEISLLLANNVTVGIGIEEQWSARNTRFDVGWAALEADGRISKAQALSLASTNLEKLLGSKVEAAGLSDLVATEGGDLLSMEAKVVGVLSARRGVVDLF</sequence>
<dbReference type="AlphaFoldDB" id="R7RWL1"/>
<dbReference type="EMBL" id="JH687408">
    <property type="protein sequence ID" value="EIM79158.1"/>
    <property type="molecule type" value="Genomic_DNA"/>
</dbReference>
<dbReference type="Gene3D" id="3.20.20.140">
    <property type="entry name" value="Metal-dependent hydrolases"/>
    <property type="match status" value="2"/>
</dbReference>
<dbReference type="GeneID" id="18804240"/>
<dbReference type="SUPFAM" id="SSF51338">
    <property type="entry name" value="Composite domain of metallo-dependent hydrolases"/>
    <property type="match status" value="1"/>
</dbReference>
<evidence type="ECO:0000313" key="3">
    <source>
        <dbReference type="EMBL" id="EIM79158.1"/>
    </source>
</evidence>
<feature type="transmembrane region" description="Helical" evidence="1">
    <location>
        <begin position="21"/>
        <end position="40"/>
    </location>
</feature>
<dbReference type="InterPro" id="IPR050138">
    <property type="entry name" value="DHOase/Allantoinase_Hydrolase"/>
</dbReference>
<dbReference type="OrthoDB" id="10258955at2759"/>
<dbReference type="eggNOG" id="ENOG502QQ9Z">
    <property type="taxonomic scope" value="Eukaryota"/>
</dbReference>
<dbReference type="SUPFAM" id="SSF51556">
    <property type="entry name" value="Metallo-dependent hydrolases"/>
    <property type="match status" value="1"/>
</dbReference>
<feature type="domain" description="Amidohydrolase-related" evidence="2">
    <location>
        <begin position="149"/>
        <end position="494"/>
    </location>
</feature>
<dbReference type="KEGG" id="shs:STEHIDRAFT_173229"/>
<evidence type="ECO:0000259" key="2">
    <source>
        <dbReference type="Pfam" id="PF01979"/>
    </source>
</evidence>